<feature type="region of interest" description="Disordered" evidence="1">
    <location>
        <begin position="50"/>
        <end position="82"/>
    </location>
</feature>
<reference evidence="2" key="1">
    <citation type="submission" date="2017-08" db="EMBL/GenBank/DDBJ databases">
        <authorList>
            <person name="Polle J.E."/>
            <person name="Barry K."/>
            <person name="Cushman J."/>
            <person name="Schmutz J."/>
            <person name="Tran D."/>
            <person name="Hathwaick L.T."/>
            <person name="Yim W.C."/>
            <person name="Jenkins J."/>
            <person name="Mckie-Krisberg Z.M."/>
            <person name="Prochnik S."/>
            <person name="Lindquist E."/>
            <person name="Dockter R.B."/>
            <person name="Adam C."/>
            <person name="Molina H."/>
            <person name="Bunkerborg J."/>
            <person name="Jin E."/>
            <person name="Buchheim M."/>
            <person name="Magnuson J."/>
        </authorList>
    </citation>
    <scope>NUCLEOTIDE SEQUENCE</scope>
    <source>
        <strain evidence="2">CCAP 19/18</strain>
    </source>
</reference>
<feature type="region of interest" description="Disordered" evidence="1">
    <location>
        <begin position="291"/>
        <end position="312"/>
    </location>
</feature>
<organism evidence="2 3">
    <name type="scientific">Dunaliella salina</name>
    <name type="common">Green alga</name>
    <name type="synonym">Protococcus salinus</name>
    <dbReference type="NCBI Taxonomy" id="3046"/>
    <lineage>
        <taxon>Eukaryota</taxon>
        <taxon>Viridiplantae</taxon>
        <taxon>Chlorophyta</taxon>
        <taxon>core chlorophytes</taxon>
        <taxon>Chlorophyceae</taxon>
        <taxon>CS clade</taxon>
        <taxon>Chlamydomonadales</taxon>
        <taxon>Dunaliellaceae</taxon>
        <taxon>Dunaliella</taxon>
    </lineage>
</organism>
<evidence type="ECO:0000313" key="2">
    <source>
        <dbReference type="EMBL" id="KAF5832186.1"/>
    </source>
</evidence>
<dbReference type="Proteomes" id="UP000815325">
    <property type="component" value="Unassembled WGS sequence"/>
</dbReference>
<protein>
    <submittedName>
        <fullName evidence="2">Uncharacterized protein</fullName>
    </submittedName>
</protein>
<name>A0ABQ7GC62_DUNSA</name>
<evidence type="ECO:0000256" key="1">
    <source>
        <dbReference type="SAM" id="MobiDB-lite"/>
    </source>
</evidence>
<accession>A0ABQ7GC62</accession>
<proteinExistence type="predicted"/>
<gene>
    <name evidence="2" type="ORF">DUNSADRAFT_12025</name>
</gene>
<evidence type="ECO:0000313" key="3">
    <source>
        <dbReference type="Proteomes" id="UP000815325"/>
    </source>
</evidence>
<comment type="caution">
    <text evidence="2">The sequence shown here is derived from an EMBL/GenBank/DDBJ whole genome shotgun (WGS) entry which is preliminary data.</text>
</comment>
<sequence>MVTDKEQQLQERLQRRAALVCAVLRKFIHSFYRGRQEMIDEARAKELAKLASTGKKGKKKKAAAPKDEPKAGNKDKKPKKTPVQEAWQTFLADMDERINKQKRVGLEDIYRGTAQLEPQERVDLAALLATTNKKILPLASLNINQHNVRMALVSASAALSAQDAVPAKSARARGALASRGASAEQLLEQGFSVSDALRAGHPVDAAVEAGKHNLKELREAGLSVRDVLDVPGTDLKEQLEQGPWGLRRLREAGYCASELVAYGGNFANPWSLKQAGFTLMAPQWKELLKRRAAQQKGDGELPQQESSRTSLG</sequence>
<keyword evidence="3" id="KW-1185">Reference proteome</keyword>
<feature type="compositionally biased region" description="Polar residues" evidence="1">
    <location>
        <begin position="303"/>
        <end position="312"/>
    </location>
</feature>
<feature type="compositionally biased region" description="Basic and acidic residues" evidence="1">
    <location>
        <begin position="64"/>
        <end position="75"/>
    </location>
</feature>
<dbReference type="EMBL" id="MU069892">
    <property type="protein sequence ID" value="KAF5832186.1"/>
    <property type="molecule type" value="Genomic_DNA"/>
</dbReference>